<keyword evidence="6" id="KW-0479">Metal-binding</keyword>
<keyword evidence="3" id="KW-0150">Chloroplast</keyword>
<reference evidence="16" key="1">
    <citation type="submission" date="2019-09" db="EMBL/GenBank/DDBJ databases">
        <title>Draft genome information of white flower Hibiscus syriacus.</title>
        <authorList>
            <person name="Kim Y.-M."/>
        </authorList>
    </citation>
    <scope>NUCLEOTIDE SEQUENCE [LARGE SCALE GENOMIC DNA]</scope>
    <source>
        <strain evidence="16">YM2019G1</strain>
    </source>
</reference>
<dbReference type="GO" id="GO:0009707">
    <property type="term" value="C:chloroplast outer membrane"/>
    <property type="evidence" value="ECO:0007669"/>
    <property type="project" value="UniProtKB-SubCell"/>
</dbReference>
<dbReference type="PANTHER" id="PTHR10903">
    <property type="entry name" value="GTPASE, IMAP FAMILY MEMBER-RELATED"/>
    <property type="match status" value="1"/>
</dbReference>
<dbReference type="GO" id="GO:0003924">
    <property type="term" value="F:GTPase activity"/>
    <property type="evidence" value="ECO:0007669"/>
    <property type="project" value="InterPro"/>
</dbReference>
<feature type="region of interest" description="Disordered" evidence="14">
    <location>
        <begin position="403"/>
        <end position="425"/>
    </location>
</feature>
<evidence type="ECO:0000256" key="9">
    <source>
        <dbReference type="ARBA" id="ARBA00022842"/>
    </source>
</evidence>
<feature type="region of interest" description="Disordered" evidence="14">
    <location>
        <begin position="101"/>
        <end position="122"/>
    </location>
</feature>
<evidence type="ECO:0000256" key="4">
    <source>
        <dbReference type="ARBA" id="ARBA00022640"/>
    </source>
</evidence>
<dbReference type="InterPro" id="IPR024283">
    <property type="entry name" value="TOC159_MAD"/>
</dbReference>
<keyword evidence="2" id="KW-0813">Transport</keyword>
<dbReference type="Pfam" id="PF11886">
    <property type="entry name" value="TOC159_MAD"/>
    <property type="match status" value="1"/>
</dbReference>
<keyword evidence="8" id="KW-1002">Plastid outer membrane</keyword>
<evidence type="ECO:0000256" key="3">
    <source>
        <dbReference type="ARBA" id="ARBA00022528"/>
    </source>
</evidence>
<evidence type="ECO:0000256" key="1">
    <source>
        <dbReference type="ARBA" id="ARBA00001946"/>
    </source>
</evidence>
<evidence type="ECO:0000256" key="13">
    <source>
        <dbReference type="ARBA" id="ARBA00023766"/>
    </source>
</evidence>
<evidence type="ECO:0000256" key="10">
    <source>
        <dbReference type="ARBA" id="ARBA00022927"/>
    </source>
</evidence>
<dbReference type="Gene3D" id="3.40.50.300">
    <property type="entry name" value="P-loop containing nucleotide triphosphate hydrolases"/>
    <property type="match status" value="1"/>
</dbReference>
<sequence>MFMECSVGEITMVLINVLWEGVAGGSYRYCYCRLLSFVLRALLASSGSSVLLSFPKLTLLLTIAVGRSGGPNVTLHIGSAPKTERESPQRLSQFSFIREEKRSPSMAPHGGARRPEQAKRLQNAPLSTTYSKSPLLDLKTPTSLDLAFTFRRTCNSDDPWVSRRFPVIGFGDGSDGDLSLNDSLSFVQQLLRDYVLIGLEYSGSGLVLGLVVFEAIFVKMENGGAMVDSSVTGDNKIWEERVANEKVDVGVVGDFGEIKGREDEDFEETIVTHVNLQELEEKSVLDDNGLVANAIGNFQESIEVLTSAGPEARRGGRPPRAQGWSVGFPSGTLHNSIRTLKMSGPALVLTEVRAQENVIPSEVGTQADVAELVVEQKEKELLSGESVGGGVVLDKIDVGGTEMGAKTDELNGSEEVPEIRSTGKTDVLRDEEKGNLKSDTVTEMPVKGETDMAHLEGTLADEKLDTLESDRVEEDVKSESNLEVLNQEGKGEESREDVMATNYQEQKVLESADTSAGMIFKLQADKVGETVNDKSANVDMGDKGTESRELKGATSDLDSLDGVDENEKAGDTYAAEEVEDNMNGEAKDSSVARDIKHNGEIDELKNTMSELSKPVEGTVDSASGNLSFTEKSTGERNEQIQAGKTDMRTEPHDGFQSQLPYEMAQDIHFLTEKSEKKAEKDHQDKQITIVAPEHEVQHAPGSSLSSKSEEFRKKVDIDQEPKPNTYVTREGEILPAPASSTPVKCTNPATPSHPAGLGRAAPLLEPAPRVVQQPRANGSVSQAHSQQIEDPGNVEAEESDETREQLQFIRVKFLRLANRLGQTPHNVVVAQVLYRLGLAEQLRGRNGGRVGAFSFDRASATLYNSGTKKVQDVVGTVHGIKVRVIDTPGLLPSWLDMQTRDFGDMPLLRTITEIFGPSIWFNAIVVLTHAASAPPDGPNGTASSYDMFVTQRSHVVQQAIRQAAGDMRLMNPVSLVENHAACRTNRAGQRVLPNGQVWKPHLLLLSFASKILAEANTLLKLQDTPPGKPFATRTRAPPLPFLLSSLLQSRPQVKLPEEQYGDEDGLDDDLDESSDSEEEPEYDELPPFKRLTKAQIAKLSKAQKKAYFDELEYREKLFMKKQLKEEKQRRKMMKKMAAAAKDLPSEYGENAEEENSGASSVPVPMPDLALPASFDSDNPTHRYRSLDSSNPWLVRPVLDTHGWDHDVGYEGINVERLLVAKDKFPISFSGQITKDKRDANVQMELTSSLKHGEGKAISVGFDMQTVGKDIAYTLRSDTRFSNLKKNKATAGISMTGGAMNGRGDLAYGGSLEAQLRDKDYPLGRSLSTLGLSIMDWHGDLAMVCNIQSQVPIGRSTNLIARGNLNNKGAGQVGLLLNSSEQLQLALIALFPLLKKLFDFPHQMQYGQ</sequence>
<proteinExistence type="predicted"/>
<feature type="compositionally biased region" description="Polar residues" evidence="14">
    <location>
        <begin position="774"/>
        <end position="788"/>
    </location>
</feature>
<feature type="compositionally biased region" description="Basic and acidic residues" evidence="14">
    <location>
        <begin position="707"/>
        <end position="721"/>
    </location>
</feature>
<keyword evidence="9" id="KW-0460">Magnesium</keyword>
<feature type="compositionally biased region" description="Basic and acidic residues" evidence="14">
    <location>
        <begin position="674"/>
        <end position="685"/>
    </location>
</feature>
<feature type="compositionally biased region" description="Polar residues" evidence="14">
    <location>
        <begin position="738"/>
        <end position="750"/>
    </location>
</feature>
<dbReference type="GO" id="GO:0045036">
    <property type="term" value="P:protein targeting to chloroplast"/>
    <property type="evidence" value="ECO:0007669"/>
    <property type="project" value="InterPro"/>
</dbReference>
<keyword evidence="17" id="KW-1185">Reference proteome</keyword>
<dbReference type="GO" id="GO:0046872">
    <property type="term" value="F:metal ion binding"/>
    <property type="evidence" value="ECO:0007669"/>
    <property type="project" value="UniProtKB-KW"/>
</dbReference>
<organism evidence="16 17">
    <name type="scientific">Hibiscus syriacus</name>
    <name type="common">Rose of Sharon</name>
    <dbReference type="NCBI Taxonomy" id="106335"/>
    <lineage>
        <taxon>Eukaryota</taxon>
        <taxon>Viridiplantae</taxon>
        <taxon>Streptophyta</taxon>
        <taxon>Embryophyta</taxon>
        <taxon>Tracheophyta</taxon>
        <taxon>Spermatophyta</taxon>
        <taxon>Magnoliopsida</taxon>
        <taxon>eudicotyledons</taxon>
        <taxon>Gunneridae</taxon>
        <taxon>Pentapetalae</taxon>
        <taxon>rosids</taxon>
        <taxon>malvids</taxon>
        <taxon>Malvales</taxon>
        <taxon>Malvaceae</taxon>
        <taxon>Malvoideae</taxon>
        <taxon>Hibiscus</taxon>
    </lineage>
</organism>
<evidence type="ECO:0000256" key="12">
    <source>
        <dbReference type="ARBA" id="ARBA00023136"/>
    </source>
</evidence>
<feature type="region of interest" description="Disordered" evidence="14">
    <location>
        <begin position="1142"/>
        <end position="1163"/>
    </location>
</feature>
<feature type="domain" description="Translocase of chloroplast 159/132 membrane anchor" evidence="15">
    <location>
        <begin position="1161"/>
        <end position="1295"/>
    </location>
</feature>
<evidence type="ECO:0000256" key="7">
    <source>
        <dbReference type="ARBA" id="ARBA00022801"/>
    </source>
</evidence>
<feature type="compositionally biased region" description="Basic and acidic residues" evidence="14">
    <location>
        <begin position="585"/>
        <end position="605"/>
    </location>
</feature>
<keyword evidence="7" id="KW-0378">Hydrolase</keyword>
<keyword evidence="4" id="KW-0934">Plastid</keyword>
<protein>
    <submittedName>
        <fullName evidence="16">TOC120 protein</fullName>
    </submittedName>
</protein>
<keyword evidence="11" id="KW-1133">Transmembrane helix</keyword>
<feature type="region of interest" description="Disordered" evidence="14">
    <location>
        <begin position="534"/>
        <end position="655"/>
    </location>
</feature>
<comment type="subcellular location">
    <subcellularLocation>
        <location evidence="13">Plastid</location>
        <location evidence="13">Chloroplast outer membrane</location>
        <topology evidence="13">Single-pass membrane protein</topology>
    </subcellularLocation>
</comment>
<dbReference type="GO" id="GO:0005525">
    <property type="term" value="F:GTP binding"/>
    <property type="evidence" value="ECO:0007669"/>
    <property type="project" value="InterPro"/>
</dbReference>
<dbReference type="GO" id="GO:0015031">
    <property type="term" value="P:protein transport"/>
    <property type="evidence" value="ECO:0007669"/>
    <property type="project" value="UniProtKB-KW"/>
</dbReference>
<dbReference type="NCBIfam" id="TIGR00993">
    <property type="entry name" value="3a0901s04IAP86"/>
    <property type="match status" value="1"/>
</dbReference>
<feature type="region of interest" description="Disordered" evidence="14">
    <location>
        <begin position="738"/>
        <end position="760"/>
    </location>
</feature>
<dbReference type="InterPro" id="IPR005690">
    <property type="entry name" value="Toc86_159"/>
</dbReference>
<dbReference type="Proteomes" id="UP000436088">
    <property type="component" value="Unassembled WGS sequence"/>
</dbReference>
<feature type="compositionally biased region" description="Acidic residues" evidence="14">
    <location>
        <begin position="1059"/>
        <end position="1084"/>
    </location>
</feature>
<evidence type="ECO:0000313" key="17">
    <source>
        <dbReference type="Proteomes" id="UP000436088"/>
    </source>
</evidence>
<feature type="compositionally biased region" description="Basic and acidic residues" evidence="14">
    <location>
        <begin position="540"/>
        <end position="551"/>
    </location>
</feature>
<dbReference type="PANTHER" id="PTHR10903:SF135">
    <property type="entry name" value="TRANSLOCASE OF CHLOROPLAST 120, CHLOROPLASTIC-RELATED"/>
    <property type="match status" value="1"/>
</dbReference>
<evidence type="ECO:0000256" key="8">
    <source>
        <dbReference type="ARBA" id="ARBA00022805"/>
    </source>
</evidence>
<dbReference type="InterPro" id="IPR045058">
    <property type="entry name" value="GIMA/IAN/Toc"/>
</dbReference>
<keyword evidence="10" id="KW-0653">Protein transport</keyword>
<gene>
    <name evidence="16" type="ORF">F3Y22_tig00116962pilonHSYRG00448</name>
</gene>
<dbReference type="EMBL" id="VEPZ02001737">
    <property type="protein sequence ID" value="KAE8659452.1"/>
    <property type="molecule type" value="Genomic_DNA"/>
</dbReference>
<comment type="caution">
    <text evidence="16">The sequence shown here is derived from an EMBL/GenBank/DDBJ whole genome shotgun (WGS) entry which is preliminary data.</text>
</comment>
<name>A0A6A2WJ35_HIBSY</name>
<keyword evidence="12" id="KW-0472">Membrane</keyword>
<evidence type="ECO:0000256" key="5">
    <source>
        <dbReference type="ARBA" id="ARBA00022692"/>
    </source>
</evidence>
<feature type="region of interest" description="Disordered" evidence="14">
    <location>
        <begin position="1057"/>
        <end position="1088"/>
    </location>
</feature>
<feature type="region of interest" description="Disordered" evidence="14">
    <location>
        <begin position="674"/>
        <end position="723"/>
    </location>
</feature>
<comment type="cofactor">
    <cofactor evidence="1">
        <name>Mg(2+)</name>
        <dbReference type="ChEBI" id="CHEBI:18420"/>
    </cofactor>
</comment>
<evidence type="ECO:0000256" key="6">
    <source>
        <dbReference type="ARBA" id="ARBA00022723"/>
    </source>
</evidence>
<accession>A0A6A2WJ35</accession>
<evidence type="ECO:0000256" key="14">
    <source>
        <dbReference type="SAM" id="MobiDB-lite"/>
    </source>
</evidence>
<evidence type="ECO:0000313" key="16">
    <source>
        <dbReference type="EMBL" id="KAE8659452.1"/>
    </source>
</evidence>
<feature type="compositionally biased region" description="Polar residues" evidence="14">
    <location>
        <begin position="620"/>
        <end position="631"/>
    </location>
</feature>
<feature type="region of interest" description="Disordered" evidence="14">
    <location>
        <begin position="309"/>
        <end position="328"/>
    </location>
</feature>
<keyword evidence="5" id="KW-0812">Transmembrane</keyword>
<evidence type="ECO:0000256" key="11">
    <source>
        <dbReference type="ARBA" id="ARBA00022989"/>
    </source>
</evidence>
<evidence type="ECO:0000256" key="2">
    <source>
        <dbReference type="ARBA" id="ARBA00022448"/>
    </source>
</evidence>
<evidence type="ECO:0000259" key="15">
    <source>
        <dbReference type="Pfam" id="PF11886"/>
    </source>
</evidence>
<dbReference type="InterPro" id="IPR027417">
    <property type="entry name" value="P-loop_NTPase"/>
</dbReference>
<feature type="region of interest" description="Disordered" evidence="14">
    <location>
        <begin position="772"/>
        <end position="801"/>
    </location>
</feature>